<keyword evidence="4 8" id="KW-0560">Oxidoreductase</keyword>
<dbReference type="EMBL" id="RKMF01000013">
    <property type="protein sequence ID" value="ROZ62352.1"/>
    <property type="molecule type" value="Genomic_DNA"/>
</dbReference>
<keyword evidence="5" id="KW-0119">Carbohydrate metabolism</keyword>
<dbReference type="InterPro" id="IPR022675">
    <property type="entry name" value="G6P_DH_C"/>
</dbReference>
<dbReference type="PANTHER" id="PTHR23429:SF0">
    <property type="entry name" value="GLUCOSE-6-PHOSPHATE 1-DEHYDROGENASE"/>
    <property type="match status" value="1"/>
</dbReference>
<dbReference type="GO" id="GO:0004345">
    <property type="term" value="F:glucose-6-phosphate dehydrogenase activity"/>
    <property type="evidence" value="ECO:0007669"/>
    <property type="project" value="UniProtKB-EC"/>
</dbReference>
<dbReference type="OrthoDB" id="9802739at2"/>
<keyword evidence="9" id="KW-1185">Reference proteome</keyword>
<evidence type="ECO:0000256" key="4">
    <source>
        <dbReference type="ARBA" id="ARBA00023002"/>
    </source>
</evidence>
<dbReference type="RefSeq" id="WP_123825898.1">
    <property type="nucleotide sequence ID" value="NZ_RKMF01000013.1"/>
</dbReference>
<evidence type="ECO:0000256" key="3">
    <source>
        <dbReference type="ARBA" id="ARBA00022857"/>
    </source>
</evidence>
<name>A0A3N3ZNI3_9MICC</name>
<dbReference type="GO" id="GO:0006006">
    <property type="term" value="P:glucose metabolic process"/>
    <property type="evidence" value="ECO:0007669"/>
    <property type="project" value="UniProtKB-KW"/>
</dbReference>
<feature type="domain" description="Glucose-6-phosphate dehydrogenase NAD-binding" evidence="6">
    <location>
        <begin position="20"/>
        <end position="181"/>
    </location>
</feature>
<dbReference type="InterPro" id="IPR001282">
    <property type="entry name" value="G6P_DH"/>
</dbReference>
<evidence type="ECO:0000259" key="7">
    <source>
        <dbReference type="Pfam" id="PF02781"/>
    </source>
</evidence>
<dbReference type="GO" id="GO:0009051">
    <property type="term" value="P:pentose-phosphate shunt, oxidative branch"/>
    <property type="evidence" value="ECO:0007669"/>
    <property type="project" value="TreeGrafter"/>
</dbReference>
<organism evidence="8 9">
    <name type="scientific">Kocuria soli</name>
    <dbReference type="NCBI Taxonomy" id="2485125"/>
    <lineage>
        <taxon>Bacteria</taxon>
        <taxon>Bacillati</taxon>
        <taxon>Actinomycetota</taxon>
        <taxon>Actinomycetes</taxon>
        <taxon>Micrococcales</taxon>
        <taxon>Micrococcaceae</taxon>
        <taxon>Kocuria</taxon>
    </lineage>
</organism>
<dbReference type="AlphaFoldDB" id="A0A3N3ZNI3"/>
<dbReference type="Proteomes" id="UP000270616">
    <property type="component" value="Unassembled WGS sequence"/>
</dbReference>
<dbReference type="PANTHER" id="PTHR23429">
    <property type="entry name" value="GLUCOSE-6-PHOSPHATE 1-DEHYDROGENASE G6PD"/>
    <property type="match status" value="1"/>
</dbReference>
<dbReference type="InterPro" id="IPR022674">
    <property type="entry name" value="G6P_DH_NAD-bd"/>
</dbReference>
<dbReference type="PIRSF" id="PIRSF000110">
    <property type="entry name" value="G6PD"/>
    <property type="match status" value="1"/>
</dbReference>
<dbReference type="EC" id="1.1.1.49" evidence="8"/>
<evidence type="ECO:0000256" key="5">
    <source>
        <dbReference type="ARBA" id="ARBA00023277"/>
    </source>
</evidence>
<dbReference type="SUPFAM" id="SSF51735">
    <property type="entry name" value="NAD(P)-binding Rossmann-fold domains"/>
    <property type="match status" value="1"/>
</dbReference>
<dbReference type="SUPFAM" id="SSF55347">
    <property type="entry name" value="Glyceraldehyde-3-phosphate dehydrogenase-like, C-terminal domain"/>
    <property type="match status" value="1"/>
</dbReference>
<feature type="domain" description="Glucose-6-phosphate dehydrogenase C-terminal" evidence="7">
    <location>
        <begin position="187"/>
        <end position="459"/>
    </location>
</feature>
<dbReference type="Pfam" id="PF02781">
    <property type="entry name" value="G6PD_C"/>
    <property type="match status" value="1"/>
</dbReference>
<dbReference type="Gene3D" id="3.30.360.10">
    <property type="entry name" value="Dihydrodipicolinate Reductase, domain 2"/>
    <property type="match status" value="1"/>
</dbReference>
<dbReference type="Gene3D" id="3.40.50.720">
    <property type="entry name" value="NAD(P)-binding Rossmann-like Domain"/>
    <property type="match status" value="1"/>
</dbReference>
<evidence type="ECO:0000313" key="8">
    <source>
        <dbReference type="EMBL" id="ROZ62352.1"/>
    </source>
</evidence>
<dbReference type="Pfam" id="PF00479">
    <property type="entry name" value="G6PD_N"/>
    <property type="match status" value="1"/>
</dbReference>
<dbReference type="GO" id="GO:0050661">
    <property type="term" value="F:NADP binding"/>
    <property type="evidence" value="ECO:0007669"/>
    <property type="project" value="InterPro"/>
</dbReference>
<proteinExistence type="predicted"/>
<keyword evidence="3" id="KW-0521">NADP</keyword>
<dbReference type="InterPro" id="IPR036291">
    <property type="entry name" value="NAD(P)-bd_dom_sf"/>
</dbReference>
<comment type="caution">
    <text evidence="8">The sequence shown here is derived from an EMBL/GenBank/DDBJ whole genome shotgun (WGS) entry which is preliminary data.</text>
</comment>
<accession>A0A3N3ZNI3</accession>
<sequence length="459" mass="49405">MDTSHGVARHRNHARPITLVIVGASGDLTERLLLPGLGQVLTLEPDREVLVVGTARREHPNWAETVREAFESVEAHGPAVERTLAKTRYVQGDTTDLSDLRDLLAVVEGRVVLYYALPPAVTEKALGTLSEIEGLDDLWIALEKPIGTDQESAAALNKAAARIVPEDRILRVDHFLGMPAVLDMVGLRLANRILEPVLNREHVESIQITFDETLGLEGRAEFYDSTGAIRDMLQSHLLQVMGVLMMSPPAALDDDEIPALVSHVLRHTHLAGAVEDSVVAGRYTAGSVGGRDLPDYVAEEGVDPSRRTETFGQITVEVDTWRWNGVPVTLRSGKAIGSPRQEIVVRFRPAPQIIDGVSEGAPNVLRLGFQDGEITMEVNAGGPFDVRGLTRLSLSSSTGTQTLGAYGNVVRWLLDGNPAFSVHGDAAEQGWRIVEPAITGIANGAVPVQDYPAGSAGPA</sequence>
<reference evidence="8 9" key="1">
    <citation type="submission" date="2018-10" db="EMBL/GenBank/DDBJ databases">
        <title>Kocuria sp. M5W7-7, whole genome shotgun sequence.</title>
        <authorList>
            <person name="Tuo L."/>
        </authorList>
    </citation>
    <scope>NUCLEOTIDE SEQUENCE [LARGE SCALE GENOMIC DNA]</scope>
    <source>
        <strain evidence="8 9">M5W7-7</strain>
    </source>
</reference>
<dbReference type="GO" id="GO:0005829">
    <property type="term" value="C:cytosol"/>
    <property type="evidence" value="ECO:0007669"/>
    <property type="project" value="TreeGrafter"/>
</dbReference>
<dbReference type="PRINTS" id="PR00079">
    <property type="entry name" value="G6PDHDRGNASE"/>
</dbReference>
<comment type="pathway">
    <text evidence="1">Carbohydrate degradation; pentose phosphate pathway; D-ribulose 5-phosphate from D-glucose 6-phosphate (oxidative stage): step 1/3.</text>
</comment>
<evidence type="ECO:0000256" key="2">
    <source>
        <dbReference type="ARBA" id="ARBA00022526"/>
    </source>
</evidence>
<evidence type="ECO:0000256" key="1">
    <source>
        <dbReference type="ARBA" id="ARBA00004937"/>
    </source>
</evidence>
<evidence type="ECO:0000313" key="9">
    <source>
        <dbReference type="Proteomes" id="UP000270616"/>
    </source>
</evidence>
<dbReference type="NCBIfam" id="NF009492">
    <property type="entry name" value="PRK12853.1-3"/>
    <property type="match status" value="1"/>
</dbReference>
<gene>
    <name evidence="8" type="ORF">EDL96_10575</name>
</gene>
<keyword evidence="2" id="KW-0313">Glucose metabolism</keyword>
<protein>
    <submittedName>
        <fullName evidence="8">Glucose-6-phosphate dehydrogenase</fullName>
        <ecNumber evidence="8">1.1.1.49</ecNumber>
    </submittedName>
</protein>
<evidence type="ECO:0000259" key="6">
    <source>
        <dbReference type="Pfam" id="PF00479"/>
    </source>
</evidence>